<evidence type="ECO:0008006" key="3">
    <source>
        <dbReference type="Google" id="ProtNLM"/>
    </source>
</evidence>
<dbReference type="OrthoDB" id="6183686at2"/>
<protein>
    <recommendedName>
        <fullName evidence="3">DUF4432 domain-containing protein</fullName>
    </recommendedName>
</protein>
<dbReference type="InterPro" id="IPR011013">
    <property type="entry name" value="Gal_mutarotase_sf_dom"/>
</dbReference>
<reference evidence="1 2" key="1">
    <citation type="submission" date="2019-02" db="EMBL/GenBank/DDBJ databases">
        <title>Deep-cultivation of Planctomycetes and their phenomic and genomic characterization uncovers novel biology.</title>
        <authorList>
            <person name="Wiegand S."/>
            <person name="Jogler M."/>
            <person name="Boedeker C."/>
            <person name="Pinto D."/>
            <person name="Vollmers J."/>
            <person name="Rivas-Marin E."/>
            <person name="Kohn T."/>
            <person name="Peeters S.H."/>
            <person name="Heuer A."/>
            <person name="Rast P."/>
            <person name="Oberbeckmann S."/>
            <person name="Bunk B."/>
            <person name="Jeske O."/>
            <person name="Meyerdierks A."/>
            <person name="Storesund J.E."/>
            <person name="Kallscheuer N."/>
            <person name="Luecker S."/>
            <person name="Lage O.M."/>
            <person name="Pohl T."/>
            <person name="Merkel B.J."/>
            <person name="Hornburger P."/>
            <person name="Mueller R.-W."/>
            <person name="Bruemmer F."/>
            <person name="Labrenz M."/>
            <person name="Spormann A.M."/>
            <person name="Op Den Camp H."/>
            <person name="Overmann J."/>
            <person name="Amann R."/>
            <person name="Jetten M.S.M."/>
            <person name="Mascher T."/>
            <person name="Medema M.H."/>
            <person name="Devos D.P."/>
            <person name="Kaster A.-K."/>
            <person name="Ovreas L."/>
            <person name="Rohde M."/>
            <person name="Galperin M.Y."/>
            <person name="Jogler C."/>
        </authorList>
    </citation>
    <scope>NUCLEOTIDE SEQUENCE [LARGE SCALE GENOMIC DNA]</scope>
    <source>
        <strain evidence="1 2">KOR42</strain>
    </source>
</reference>
<dbReference type="InterPro" id="IPR014718">
    <property type="entry name" value="GH-type_carb-bd"/>
</dbReference>
<evidence type="ECO:0000313" key="2">
    <source>
        <dbReference type="Proteomes" id="UP000317243"/>
    </source>
</evidence>
<dbReference type="CDD" id="cd09023">
    <property type="entry name" value="Aldose_epim_Ec_c4013"/>
    <property type="match status" value="1"/>
</dbReference>
<organism evidence="1 2">
    <name type="scientific">Thalassoglobus neptunius</name>
    <dbReference type="NCBI Taxonomy" id="1938619"/>
    <lineage>
        <taxon>Bacteria</taxon>
        <taxon>Pseudomonadati</taxon>
        <taxon>Planctomycetota</taxon>
        <taxon>Planctomycetia</taxon>
        <taxon>Planctomycetales</taxon>
        <taxon>Planctomycetaceae</taxon>
        <taxon>Thalassoglobus</taxon>
    </lineage>
</organism>
<dbReference type="Gene3D" id="2.70.98.10">
    <property type="match status" value="1"/>
</dbReference>
<sequence>MCRSFRTVFRVFTFLCAFWLVLKAGNLEAESHRFVLIDTQTGQWVREKTLSSKNFEGIAKASGWSVRKEVLHGGKQESVDLITLENGAMAIRIIPTRGMSILDIKINDFRIGWESPVKEVVHPQWVNLESRGGIGWLEGFNEWMVRCGLEFAGHPGVDQFTDNTGAEAEMMLTLHGKVGNIPASRVELIIDKAPPHRIRLRGTVYESMLFGPKLKLSTEVSTIPGSTELTISDEVTNMGSDPQELQLIYHTNFGVPLLSEGAEFIAPVQSVQPMNAAASKDVEAPWFYAAPTKGFIEQVYLMKLYADSNSETLICLKNSEGNRAATIRYNVDELPCFTLWKNLTTIENGYVTGLEPGTSYPFNRRVERSHGRIPVLAADETRQFTLRYEFLNSPEKIKETVEEIQKLQNDRPTETLKSPPE</sequence>
<evidence type="ECO:0000313" key="1">
    <source>
        <dbReference type="EMBL" id="TWT51549.1"/>
    </source>
</evidence>
<dbReference type="GO" id="GO:0005975">
    <property type="term" value="P:carbohydrate metabolic process"/>
    <property type="evidence" value="ECO:0007669"/>
    <property type="project" value="InterPro"/>
</dbReference>
<dbReference type="GO" id="GO:0030246">
    <property type="term" value="F:carbohydrate binding"/>
    <property type="evidence" value="ECO:0007669"/>
    <property type="project" value="InterPro"/>
</dbReference>
<comment type="caution">
    <text evidence="1">The sequence shown here is derived from an EMBL/GenBank/DDBJ whole genome shotgun (WGS) entry which is preliminary data.</text>
</comment>
<dbReference type="AlphaFoldDB" id="A0A5C5WN91"/>
<dbReference type="EMBL" id="SIHI01000013">
    <property type="protein sequence ID" value="TWT51549.1"/>
    <property type="molecule type" value="Genomic_DNA"/>
</dbReference>
<name>A0A5C5WN91_9PLAN</name>
<keyword evidence="2" id="KW-1185">Reference proteome</keyword>
<dbReference type="InterPro" id="IPR027839">
    <property type="entry name" value="DUF4432"/>
</dbReference>
<dbReference type="GO" id="GO:0003824">
    <property type="term" value="F:catalytic activity"/>
    <property type="evidence" value="ECO:0007669"/>
    <property type="project" value="InterPro"/>
</dbReference>
<dbReference type="SUPFAM" id="SSF74650">
    <property type="entry name" value="Galactose mutarotase-like"/>
    <property type="match status" value="1"/>
</dbReference>
<dbReference type="Pfam" id="PF14486">
    <property type="entry name" value="DUF4432"/>
    <property type="match status" value="1"/>
</dbReference>
<accession>A0A5C5WN91</accession>
<dbReference type="Proteomes" id="UP000317243">
    <property type="component" value="Unassembled WGS sequence"/>
</dbReference>
<proteinExistence type="predicted"/>
<dbReference type="RefSeq" id="WP_146511037.1">
    <property type="nucleotide sequence ID" value="NZ_SIHI01000013.1"/>
</dbReference>
<gene>
    <name evidence="1" type="ORF">KOR42_35970</name>
</gene>